<organism evidence="2">
    <name type="scientific">viral metagenome</name>
    <dbReference type="NCBI Taxonomy" id="1070528"/>
    <lineage>
        <taxon>unclassified sequences</taxon>
        <taxon>metagenomes</taxon>
        <taxon>organismal metagenomes</taxon>
    </lineage>
</organism>
<evidence type="ECO:0000256" key="1">
    <source>
        <dbReference type="SAM" id="MobiDB-lite"/>
    </source>
</evidence>
<proteinExistence type="predicted"/>
<reference evidence="2" key="1">
    <citation type="journal article" date="2020" name="Nature">
        <title>Giant virus diversity and host interactions through global metagenomics.</title>
        <authorList>
            <person name="Schulz F."/>
            <person name="Roux S."/>
            <person name="Paez-Espino D."/>
            <person name="Jungbluth S."/>
            <person name="Walsh D.A."/>
            <person name="Denef V.J."/>
            <person name="McMahon K.D."/>
            <person name="Konstantinidis K.T."/>
            <person name="Eloe-Fadrosh E.A."/>
            <person name="Kyrpides N.C."/>
            <person name="Woyke T."/>
        </authorList>
    </citation>
    <scope>NUCLEOTIDE SEQUENCE</scope>
    <source>
        <strain evidence="2">GVMAG-M-3300001351-8</strain>
    </source>
</reference>
<sequence>MEKQLSEILKRLDTVESRLKKIERGGGDNEPKRKIIIKKQSVQDPIKNISIKTGNIVLTQHPNGCIITGDTFDKKDIIKKYKGWWTPDAKGWTVRVEHYKKIKADLEKSSKSLEEKTNSNDLVIDTNKSESGKSESGKSESMKSGSSRSNMNAEPSGFLSDSD</sequence>
<protein>
    <submittedName>
        <fullName evidence="2">Uncharacterized protein</fullName>
    </submittedName>
</protein>
<evidence type="ECO:0000313" key="2">
    <source>
        <dbReference type="EMBL" id="QHT29215.1"/>
    </source>
</evidence>
<feature type="compositionally biased region" description="Basic and acidic residues" evidence="1">
    <location>
        <begin position="107"/>
        <end position="118"/>
    </location>
</feature>
<name>A0A6C0EPG9_9ZZZZ</name>
<feature type="region of interest" description="Disordered" evidence="1">
    <location>
        <begin position="107"/>
        <end position="163"/>
    </location>
</feature>
<dbReference type="EMBL" id="MN738872">
    <property type="protein sequence ID" value="QHT29215.1"/>
    <property type="molecule type" value="Genomic_DNA"/>
</dbReference>
<accession>A0A6C0EPG9</accession>
<feature type="compositionally biased region" description="Basic and acidic residues" evidence="1">
    <location>
        <begin position="127"/>
        <end position="141"/>
    </location>
</feature>
<dbReference type="AlphaFoldDB" id="A0A6C0EPG9"/>